<keyword evidence="2" id="KW-1003">Cell membrane</keyword>
<keyword evidence="3 8" id="KW-0812">Transmembrane</keyword>
<evidence type="ECO:0000256" key="1">
    <source>
        <dbReference type="ARBA" id="ARBA00004651"/>
    </source>
</evidence>
<evidence type="ECO:0000313" key="10">
    <source>
        <dbReference type="Proteomes" id="UP001153709"/>
    </source>
</evidence>
<feature type="transmembrane region" description="Helical" evidence="8">
    <location>
        <begin position="80"/>
        <end position="105"/>
    </location>
</feature>
<dbReference type="PANTHER" id="PTHR42643:SF35">
    <property type="entry name" value="IONOTROPIC RECEPTOR 68A, ISOFORM A"/>
    <property type="match status" value="1"/>
</dbReference>
<keyword evidence="4 8" id="KW-1133">Transmembrane helix</keyword>
<dbReference type="EMBL" id="OU898278">
    <property type="protein sequence ID" value="CAG9831916.1"/>
    <property type="molecule type" value="Genomic_DNA"/>
</dbReference>
<dbReference type="AlphaFoldDB" id="A0A9N9SYB7"/>
<gene>
    <name evidence="9" type="ORF">DIABBA_LOCUS5462</name>
</gene>
<keyword evidence="10" id="KW-1185">Reference proteome</keyword>
<dbReference type="PANTHER" id="PTHR42643">
    <property type="entry name" value="IONOTROPIC RECEPTOR 20A-RELATED"/>
    <property type="match status" value="1"/>
</dbReference>
<dbReference type="OrthoDB" id="5984008at2759"/>
<evidence type="ECO:0000256" key="4">
    <source>
        <dbReference type="ARBA" id="ARBA00022989"/>
    </source>
</evidence>
<evidence type="ECO:0000256" key="6">
    <source>
        <dbReference type="ARBA" id="ARBA00023170"/>
    </source>
</evidence>
<proteinExistence type="predicted"/>
<keyword evidence="7" id="KW-0325">Glycoprotein</keyword>
<keyword evidence="5 8" id="KW-0472">Membrane</keyword>
<protein>
    <submittedName>
        <fullName evidence="9">Uncharacterized protein</fullName>
    </submittedName>
</protein>
<accession>A0A9N9SYB7</accession>
<dbReference type="InterPro" id="IPR052192">
    <property type="entry name" value="Insect_Ionotropic_Sensory_Rcpt"/>
</dbReference>
<reference evidence="9" key="1">
    <citation type="submission" date="2022-01" db="EMBL/GenBank/DDBJ databases">
        <authorList>
            <person name="King R."/>
        </authorList>
    </citation>
    <scope>NUCLEOTIDE SEQUENCE</scope>
</reference>
<sequence length="126" mass="14561">MLESLKLDINNYRGQSCNNARLQKNSPLKPRMDKFIRRVIEAGFIKKWMDDVMQKVLTSEIQIEDTGTTKAIMNLKKFSGALVALIIGYIIGIITLIVENCYFYLRVAKNPQFNKYSRQIVVKKSK</sequence>
<keyword evidence="6" id="KW-0675">Receptor</keyword>
<organism evidence="9 10">
    <name type="scientific">Diabrotica balteata</name>
    <name type="common">Banded cucumber beetle</name>
    <dbReference type="NCBI Taxonomy" id="107213"/>
    <lineage>
        <taxon>Eukaryota</taxon>
        <taxon>Metazoa</taxon>
        <taxon>Ecdysozoa</taxon>
        <taxon>Arthropoda</taxon>
        <taxon>Hexapoda</taxon>
        <taxon>Insecta</taxon>
        <taxon>Pterygota</taxon>
        <taxon>Neoptera</taxon>
        <taxon>Endopterygota</taxon>
        <taxon>Coleoptera</taxon>
        <taxon>Polyphaga</taxon>
        <taxon>Cucujiformia</taxon>
        <taxon>Chrysomeloidea</taxon>
        <taxon>Chrysomelidae</taxon>
        <taxon>Galerucinae</taxon>
        <taxon>Diabroticina</taxon>
        <taxon>Diabroticites</taxon>
        <taxon>Diabrotica</taxon>
    </lineage>
</organism>
<evidence type="ECO:0000256" key="8">
    <source>
        <dbReference type="SAM" id="Phobius"/>
    </source>
</evidence>
<evidence type="ECO:0000256" key="7">
    <source>
        <dbReference type="ARBA" id="ARBA00023180"/>
    </source>
</evidence>
<comment type="subcellular location">
    <subcellularLocation>
        <location evidence="1">Cell membrane</location>
        <topology evidence="1">Multi-pass membrane protein</topology>
    </subcellularLocation>
</comment>
<name>A0A9N9SYB7_DIABA</name>
<evidence type="ECO:0000256" key="3">
    <source>
        <dbReference type="ARBA" id="ARBA00022692"/>
    </source>
</evidence>
<dbReference type="GO" id="GO:0005886">
    <property type="term" value="C:plasma membrane"/>
    <property type="evidence" value="ECO:0007669"/>
    <property type="project" value="UniProtKB-SubCell"/>
</dbReference>
<evidence type="ECO:0000256" key="2">
    <source>
        <dbReference type="ARBA" id="ARBA00022475"/>
    </source>
</evidence>
<evidence type="ECO:0000313" key="9">
    <source>
        <dbReference type="EMBL" id="CAG9831916.1"/>
    </source>
</evidence>
<evidence type="ECO:0000256" key="5">
    <source>
        <dbReference type="ARBA" id="ARBA00023136"/>
    </source>
</evidence>
<dbReference type="Proteomes" id="UP001153709">
    <property type="component" value="Chromosome 3"/>
</dbReference>